<feature type="domain" description="FAD dependent oxidoreductase" evidence="2">
    <location>
        <begin position="10"/>
        <end position="129"/>
    </location>
</feature>
<dbReference type="GO" id="GO:0016491">
    <property type="term" value="F:oxidoreductase activity"/>
    <property type="evidence" value="ECO:0007669"/>
    <property type="project" value="UniProtKB-KW"/>
</dbReference>
<sequence>MECSARPTIAVPITAVGSSGLHQLQARQVQWARLGAKVELLSSEETQARTGAVGYKGALFDRRAGTIQPLAYVRGLAAAAIGEGATIHTRSAVTSFERSGEAWHVRTAGGRVNAKWLILATDAYSAGPTVMIREEQVRLPYFHI</sequence>
<evidence type="ECO:0000313" key="3">
    <source>
        <dbReference type="EMBL" id="SEF96469.1"/>
    </source>
</evidence>
<keyword evidence="4" id="KW-1185">Reference proteome</keyword>
<dbReference type="InterPro" id="IPR006076">
    <property type="entry name" value="FAD-dep_OxRdtase"/>
</dbReference>
<reference evidence="3 4" key="1">
    <citation type="submission" date="2016-10" db="EMBL/GenBank/DDBJ databases">
        <authorList>
            <person name="de Groot N.N."/>
        </authorList>
    </citation>
    <scope>NUCLEOTIDE SEQUENCE [LARGE SCALE GENOMIC DNA]</scope>
    <source>
        <strain evidence="3 4">DSM 26656</strain>
    </source>
</reference>
<evidence type="ECO:0000256" key="1">
    <source>
        <dbReference type="ARBA" id="ARBA00023002"/>
    </source>
</evidence>
<dbReference type="SUPFAM" id="SSF51905">
    <property type="entry name" value="FAD/NAD(P)-binding domain"/>
    <property type="match status" value="1"/>
</dbReference>
<evidence type="ECO:0000313" key="4">
    <source>
        <dbReference type="Proteomes" id="UP000236743"/>
    </source>
</evidence>
<protein>
    <submittedName>
        <fullName evidence="3">FAD dependent oxidoreductase</fullName>
    </submittedName>
</protein>
<dbReference type="Pfam" id="PF01266">
    <property type="entry name" value="DAO"/>
    <property type="match status" value="1"/>
</dbReference>
<dbReference type="Proteomes" id="UP000236743">
    <property type="component" value="Unassembled WGS sequence"/>
</dbReference>
<gene>
    <name evidence="3" type="ORF">SAMN04488115_102613</name>
</gene>
<evidence type="ECO:0000259" key="2">
    <source>
        <dbReference type="Pfam" id="PF01266"/>
    </source>
</evidence>
<dbReference type="InterPro" id="IPR036188">
    <property type="entry name" value="FAD/NAD-bd_sf"/>
</dbReference>
<dbReference type="EMBL" id="FNUY01000002">
    <property type="protein sequence ID" value="SEF96469.1"/>
    <property type="molecule type" value="Genomic_DNA"/>
</dbReference>
<dbReference type="AlphaFoldDB" id="A0A1H5WA81"/>
<proteinExistence type="predicted"/>
<organism evidence="3 4">
    <name type="scientific">Bosea lathyri</name>
    <dbReference type="NCBI Taxonomy" id="1036778"/>
    <lineage>
        <taxon>Bacteria</taxon>
        <taxon>Pseudomonadati</taxon>
        <taxon>Pseudomonadota</taxon>
        <taxon>Alphaproteobacteria</taxon>
        <taxon>Hyphomicrobiales</taxon>
        <taxon>Boseaceae</taxon>
        <taxon>Bosea</taxon>
    </lineage>
</organism>
<accession>A0A1H5WA81</accession>
<keyword evidence="1" id="KW-0560">Oxidoreductase</keyword>
<dbReference type="Gene3D" id="3.30.9.10">
    <property type="entry name" value="D-Amino Acid Oxidase, subunit A, domain 2"/>
    <property type="match status" value="1"/>
</dbReference>
<dbReference type="Gene3D" id="3.50.50.60">
    <property type="entry name" value="FAD/NAD(P)-binding domain"/>
    <property type="match status" value="1"/>
</dbReference>
<name>A0A1H5WA81_9HYPH</name>